<dbReference type="InterPro" id="IPR022284">
    <property type="entry name" value="GPAT/DHAPAT"/>
</dbReference>
<dbReference type="InterPro" id="IPR045520">
    <property type="entry name" value="GPAT/DHAPAT_C"/>
</dbReference>
<feature type="compositionally biased region" description="Low complexity" evidence="6">
    <location>
        <begin position="892"/>
        <end position="913"/>
    </location>
</feature>
<dbReference type="RefSeq" id="WP_345728102.1">
    <property type="nucleotide sequence ID" value="NZ_BAAAYN010000017.1"/>
</dbReference>
<dbReference type="InterPro" id="IPR002123">
    <property type="entry name" value="Plipid/glycerol_acylTrfase"/>
</dbReference>
<feature type="compositionally biased region" description="Low complexity" evidence="6">
    <location>
        <begin position="813"/>
        <end position="826"/>
    </location>
</feature>
<evidence type="ECO:0000259" key="7">
    <source>
        <dbReference type="SMART" id="SM00563"/>
    </source>
</evidence>
<accession>A0ABP6SV70</accession>
<evidence type="ECO:0000256" key="1">
    <source>
        <dbReference type="ARBA" id="ARBA00004184"/>
    </source>
</evidence>
<dbReference type="InterPro" id="IPR041728">
    <property type="entry name" value="GPAT/DHAPAT_LPLAT"/>
</dbReference>
<evidence type="ECO:0000256" key="2">
    <source>
        <dbReference type="ARBA" id="ARBA00007937"/>
    </source>
</evidence>
<comment type="subcellular location">
    <subcellularLocation>
        <location evidence="1">Endomembrane system</location>
        <topology evidence="1">Peripheral membrane protein</topology>
    </subcellularLocation>
</comment>
<feature type="domain" description="Phospholipid/glycerol acyltransferase" evidence="7">
    <location>
        <begin position="259"/>
        <end position="386"/>
    </location>
</feature>
<evidence type="ECO:0000313" key="8">
    <source>
        <dbReference type="EMBL" id="GAA3386439.1"/>
    </source>
</evidence>
<dbReference type="SUPFAM" id="SSF69593">
    <property type="entry name" value="Glycerol-3-phosphate (1)-acyltransferase"/>
    <property type="match status" value="1"/>
</dbReference>
<dbReference type="Pfam" id="PF01553">
    <property type="entry name" value="Acyltransferase"/>
    <property type="match status" value="1"/>
</dbReference>
<name>A0ABP6SV70_9ACTN</name>
<sequence>MRDPEAESVQRGTLYLVQSDTPQERQVIAAWLTEQLGAENGDRDSGRLVVDLTDERLHETLADAGDLLVTPLRVAWLPAEESDKPLAKVRTAVVRMGARRKQATVQRLLLRRGSDRHRVLVGEPATVDDLRERWQRQASAGNRADFARFVQRQAVLALDRAERALIGSQYKVARYVVEEITASPRFRTGVEKLAVELDLPVEEVYQRALTALQQMVAAQSRRAIDAWNRLGRYFSRAYRVTVDDSKADELRELGRKYPLVFLPSHRSYLDPLVLRPALLAHGLPLNHVMGGINIDFWPVGPLTRRSGYVFIRRSIADDAVYRWVLREYMGYLLSKRFNLEWYIEGGRSRTGKLRPPRYGLLTYLAEAFRSSGAQDVYLVPVALSYDQLYEVGVMAEEAHGAAKSPESFAWLLKFNRAQDTQRGHVQVRFGEPLSLRKALADEPDTRLAVQKTAFEVSHRINEASPVMPRSLVTLALLGIEDRALTVAEVTAVLDPLVAYFSARGLANRTGLGLADERGVRHTLDELANAGVVERYDKGIEPVYRVGPDQHLVAAFYRNNTIHFLITRAVAELMLQAVAARQLRSEAHADAAQPGTAGAAAAAPSEMALLEYGWQAALALRDLLKFEFFFSDKEAFRTELHRELALIDPDWRSRLSDPDGAATLLASARPHLAHRVLQPFLEAYWVVAQRLAARDPRQPVETKAFTRECLDVARQLRMQQQLASTESISGELFATALKLAANRDLVDPGRDEVRRARQEFADEIDGWVRRVRQVRTLALGGTGSSEGPSAEAAADHPSTGGPPGGSDPGGSGAAGPDPTAAETETTGAGLGTTGAGPDPTATGAGAGTTGFRAAGSEADGPEAGGSEAGGPEAGGPEAGGSEAGGPEAGAVGGTTEASHGSASGSPGAADSAASPTVTVSARRPGVSRS</sequence>
<dbReference type="CDD" id="cd07993">
    <property type="entry name" value="LPLAT_DHAPAT-like"/>
    <property type="match status" value="1"/>
</dbReference>
<feature type="region of interest" description="Disordered" evidence="6">
    <location>
        <begin position="778"/>
        <end position="928"/>
    </location>
</feature>
<evidence type="ECO:0000256" key="6">
    <source>
        <dbReference type="SAM" id="MobiDB-lite"/>
    </source>
</evidence>
<feature type="compositionally biased region" description="Gly residues" evidence="6">
    <location>
        <begin position="861"/>
        <end position="891"/>
    </location>
</feature>
<evidence type="ECO:0000313" key="9">
    <source>
        <dbReference type="Proteomes" id="UP001501676"/>
    </source>
</evidence>
<evidence type="ECO:0000256" key="5">
    <source>
        <dbReference type="ARBA" id="ARBA00023315"/>
    </source>
</evidence>
<comment type="similarity">
    <text evidence="2">Belongs to the GPAT/DAPAT family.</text>
</comment>
<dbReference type="Pfam" id="PF19277">
    <property type="entry name" value="GPAT_C"/>
    <property type="match status" value="1"/>
</dbReference>
<evidence type="ECO:0000256" key="3">
    <source>
        <dbReference type="ARBA" id="ARBA00022679"/>
    </source>
</evidence>
<reference evidence="9" key="1">
    <citation type="journal article" date="2019" name="Int. J. Syst. Evol. Microbiol.">
        <title>The Global Catalogue of Microorganisms (GCM) 10K type strain sequencing project: providing services to taxonomists for standard genome sequencing and annotation.</title>
        <authorList>
            <consortium name="The Broad Institute Genomics Platform"/>
            <consortium name="The Broad Institute Genome Sequencing Center for Infectious Disease"/>
            <person name="Wu L."/>
            <person name="Ma J."/>
        </authorList>
    </citation>
    <scope>NUCLEOTIDE SEQUENCE [LARGE SCALE GENOMIC DNA]</scope>
    <source>
        <strain evidence="9">JCM 9458</strain>
    </source>
</reference>
<dbReference type="PANTHER" id="PTHR12563">
    <property type="entry name" value="GLYCEROL-3-PHOSPHATE ACYLTRANSFERASE"/>
    <property type="match status" value="1"/>
</dbReference>
<feature type="compositionally biased region" description="Gly residues" evidence="6">
    <location>
        <begin position="800"/>
        <end position="812"/>
    </location>
</feature>
<gene>
    <name evidence="8" type="ORF">GCM10020369_23730</name>
</gene>
<feature type="compositionally biased region" description="Low complexity" evidence="6">
    <location>
        <begin position="834"/>
        <end position="857"/>
    </location>
</feature>
<keyword evidence="4" id="KW-0472">Membrane</keyword>
<keyword evidence="5" id="KW-0012">Acyltransferase</keyword>
<proteinExistence type="inferred from homology"/>
<comment type="caution">
    <text evidence="8">The sequence shown here is derived from an EMBL/GenBank/DDBJ whole genome shotgun (WGS) entry which is preliminary data.</text>
</comment>
<evidence type="ECO:0000256" key="4">
    <source>
        <dbReference type="ARBA" id="ARBA00023136"/>
    </source>
</evidence>
<organism evidence="8 9">
    <name type="scientific">Cryptosporangium minutisporangium</name>
    <dbReference type="NCBI Taxonomy" id="113569"/>
    <lineage>
        <taxon>Bacteria</taxon>
        <taxon>Bacillati</taxon>
        <taxon>Actinomycetota</taxon>
        <taxon>Actinomycetes</taxon>
        <taxon>Cryptosporangiales</taxon>
        <taxon>Cryptosporangiaceae</taxon>
        <taxon>Cryptosporangium</taxon>
    </lineage>
</organism>
<dbReference type="SMART" id="SM00563">
    <property type="entry name" value="PlsC"/>
    <property type="match status" value="1"/>
</dbReference>
<keyword evidence="9" id="KW-1185">Reference proteome</keyword>
<dbReference type="NCBIfam" id="NF002886">
    <property type="entry name" value="PRK03355.1"/>
    <property type="match status" value="1"/>
</dbReference>
<dbReference type="EMBL" id="BAAAYN010000017">
    <property type="protein sequence ID" value="GAA3386439.1"/>
    <property type="molecule type" value="Genomic_DNA"/>
</dbReference>
<dbReference type="Proteomes" id="UP001501676">
    <property type="component" value="Unassembled WGS sequence"/>
</dbReference>
<keyword evidence="3" id="KW-0808">Transferase</keyword>
<protein>
    <recommendedName>
        <fullName evidence="7">Phospholipid/glycerol acyltransferase domain-containing protein</fullName>
    </recommendedName>
</protein>
<dbReference type="PANTHER" id="PTHR12563:SF17">
    <property type="entry name" value="DIHYDROXYACETONE PHOSPHATE ACYLTRANSFERASE"/>
    <property type="match status" value="1"/>
</dbReference>